<dbReference type="InterPro" id="IPR039537">
    <property type="entry name" value="Retrotran_Ty1/copia-like"/>
</dbReference>
<evidence type="ECO:0000259" key="2">
    <source>
        <dbReference type="Pfam" id="PF13976"/>
    </source>
</evidence>
<feature type="region of interest" description="Disordered" evidence="1">
    <location>
        <begin position="41"/>
        <end position="60"/>
    </location>
</feature>
<dbReference type="Proteomes" id="UP000087171">
    <property type="component" value="Chromosome Ca5"/>
</dbReference>
<organism evidence="3 4">
    <name type="scientific">Cicer arietinum</name>
    <name type="common">Chickpea</name>
    <name type="synonym">Garbanzo</name>
    <dbReference type="NCBI Taxonomy" id="3827"/>
    <lineage>
        <taxon>Eukaryota</taxon>
        <taxon>Viridiplantae</taxon>
        <taxon>Streptophyta</taxon>
        <taxon>Embryophyta</taxon>
        <taxon>Tracheophyta</taxon>
        <taxon>Spermatophyta</taxon>
        <taxon>Magnoliopsida</taxon>
        <taxon>eudicotyledons</taxon>
        <taxon>Gunneridae</taxon>
        <taxon>Pentapetalae</taxon>
        <taxon>rosids</taxon>
        <taxon>fabids</taxon>
        <taxon>Fabales</taxon>
        <taxon>Fabaceae</taxon>
        <taxon>Papilionoideae</taxon>
        <taxon>50 kb inversion clade</taxon>
        <taxon>NPAAA clade</taxon>
        <taxon>Hologalegina</taxon>
        <taxon>IRL clade</taxon>
        <taxon>Cicereae</taxon>
        <taxon>Cicer</taxon>
    </lineage>
</organism>
<accession>A0A1S2Y528</accession>
<dbReference type="eggNOG" id="KOG0017">
    <property type="taxonomic scope" value="Eukaryota"/>
</dbReference>
<name>A0A1S2Y528_CICAR</name>
<feature type="compositionally biased region" description="Polar residues" evidence="1">
    <location>
        <begin position="112"/>
        <end position="128"/>
    </location>
</feature>
<dbReference type="AlphaFoldDB" id="A0A1S2Y528"/>
<gene>
    <name evidence="4" type="primary">LOC101509950</name>
</gene>
<evidence type="ECO:0000313" key="4">
    <source>
        <dbReference type="RefSeq" id="XP_004499523.1"/>
    </source>
</evidence>
<proteinExistence type="predicted"/>
<keyword evidence="3" id="KW-1185">Reference proteome</keyword>
<dbReference type="Gene3D" id="3.30.420.10">
    <property type="entry name" value="Ribonuclease H-like superfamily/Ribonuclease H"/>
    <property type="match status" value="1"/>
</dbReference>
<dbReference type="PANTHER" id="PTHR42648">
    <property type="entry name" value="TRANSPOSASE, PUTATIVE-RELATED"/>
    <property type="match status" value="1"/>
</dbReference>
<dbReference type="Pfam" id="PF13976">
    <property type="entry name" value="gag_pre-integrs"/>
    <property type="match status" value="1"/>
</dbReference>
<dbReference type="PaxDb" id="3827-XP_004499523.1"/>
<reference evidence="4" key="2">
    <citation type="submission" date="2025-08" db="UniProtKB">
        <authorList>
            <consortium name="RefSeq"/>
        </authorList>
    </citation>
    <scope>IDENTIFICATION</scope>
    <source>
        <tissue evidence="4">Etiolated seedlings</tissue>
    </source>
</reference>
<dbReference type="GeneID" id="101509950"/>
<protein>
    <submittedName>
        <fullName evidence="4">Uncharacterized protein LOC101509950</fullName>
    </submittedName>
</protein>
<dbReference type="PANTHER" id="PTHR42648:SF31">
    <property type="entry name" value="RNA-DIRECTED DNA POLYMERASE"/>
    <property type="match status" value="1"/>
</dbReference>
<dbReference type="GO" id="GO:0003676">
    <property type="term" value="F:nucleic acid binding"/>
    <property type="evidence" value="ECO:0007669"/>
    <property type="project" value="InterPro"/>
</dbReference>
<dbReference type="RefSeq" id="XP_004499523.1">
    <property type="nucleotide sequence ID" value="XM_004499466.1"/>
</dbReference>
<dbReference type="KEGG" id="cam:101509950"/>
<dbReference type="STRING" id="3827.A0A1S2Y528"/>
<dbReference type="OrthoDB" id="1380361at2759"/>
<sequence length="370" mass="41907">MDPLPDITTTFSLILQQERQIIGPSVDAKVLMISSINGTSNANHRNGSGHGKAHEFGQGRGGAPQRQCTFCNKLGHTVDHCYFKHGFPPGYSLRYKHIKSINSSIADDDSRSAPNYHSSPKSNPSDGNVFQFTANQINQLKHLLQQFASYSENQSQPTNQISQIAGVSSNQHNYALGNISLNYWILVLLTMSLDPTSKMIGHAKLFNGLYHLQQPINDVKYCVLYSLNSRSSHVTFDLWHLRLGHPSNNVLTHICKHFPYVSFNSYKICDSCYLAKQSRLPFNASNTISDNAFDLIHMDIWGPLSHSSIHGHKYFLTIVDDCTRHTWIYLMKAKFETQKLMHDFVVLVENQFDKVIKVIRTHNGVELLYL</sequence>
<dbReference type="SUPFAM" id="SSF53098">
    <property type="entry name" value="Ribonuclease H-like"/>
    <property type="match status" value="1"/>
</dbReference>
<feature type="domain" description="GAG-pre-integrase" evidence="2">
    <location>
        <begin position="208"/>
        <end position="277"/>
    </location>
</feature>
<evidence type="ECO:0000256" key="1">
    <source>
        <dbReference type="SAM" id="MobiDB-lite"/>
    </source>
</evidence>
<dbReference type="InterPro" id="IPR025724">
    <property type="entry name" value="GAG-pre-integrase_dom"/>
</dbReference>
<reference evidence="3" key="1">
    <citation type="journal article" date="2013" name="Nat. Biotechnol.">
        <title>Draft genome sequence of chickpea (Cicer arietinum) provides a resource for trait improvement.</title>
        <authorList>
            <person name="Varshney R.K."/>
            <person name="Song C."/>
            <person name="Saxena R.K."/>
            <person name="Azam S."/>
            <person name="Yu S."/>
            <person name="Sharpe A.G."/>
            <person name="Cannon S."/>
            <person name="Baek J."/>
            <person name="Rosen B.D."/>
            <person name="Tar'an B."/>
            <person name="Millan T."/>
            <person name="Zhang X."/>
            <person name="Ramsay L.D."/>
            <person name="Iwata A."/>
            <person name="Wang Y."/>
            <person name="Nelson W."/>
            <person name="Farmer A.D."/>
            <person name="Gaur P.M."/>
            <person name="Soderlund C."/>
            <person name="Penmetsa R.V."/>
            <person name="Xu C."/>
            <person name="Bharti A.K."/>
            <person name="He W."/>
            <person name="Winter P."/>
            <person name="Zhao S."/>
            <person name="Hane J.K."/>
            <person name="Carrasquilla-Garcia N."/>
            <person name="Condie J.A."/>
            <person name="Upadhyaya H.D."/>
            <person name="Luo M.C."/>
            <person name="Thudi M."/>
            <person name="Gowda C.L."/>
            <person name="Singh N.P."/>
            <person name="Lichtenzveig J."/>
            <person name="Gali K.K."/>
            <person name="Rubio J."/>
            <person name="Nadarajan N."/>
            <person name="Dolezel J."/>
            <person name="Bansal K.C."/>
            <person name="Xu X."/>
            <person name="Edwards D."/>
            <person name="Zhang G."/>
            <person name="Kahl G."/>
            <person name="Gil J."/>
            <person name="Singh K.B."/>
            <person name="Datta S.K."/>
            <person name="Jackson S.A."/>
            <person name="Wang J."/>
            <person name="Cook D.R."/>
        </authorList>
    </citation>
    <scope>NUCLEOTIDE SEQUENCE [LARGE SCALE GENOMIC DNA]</scope>
    <source>
        <strain evidence="3">cv. CDC Frontier</strain>
    </source>
</reference>
<dbReference type="InterPro" id="IPR036397">
    <property type="entry name" value="RNaseH_sf"/>
</dbReference>
<feature type="region of interest" description="Disordered" evidence="1">
    <location>
        <begin position="106"/>
        <end position="128"/>
    </location>
</feature>
<dbReference type="InterPro" id="IPR012337">
    <property type="entry name" value="RNaseH-like_sf"/>
</dbReference>
<evidence type="ECO:0000313" key="3">
    <source>
        <dbReference type="Proteomes" id="UP000087171"/>
    </source>
</evidence>